<evidence type="ECO:0000313" key="8">
    <source>
        <dbReference type="EMBL" id="KAJ3478081.1"/>
    </source>
</evidence>
<keyword evidence="9" id="KW-1185">Reference proteome</keyword>
<evidence type="ECO:0000256" key="6">
    <source>
        <dbReference type="PIRSR" id="PIRSR601019-2"/>
    </source>
</evidence>
<evidence type="ECO:0000256" key="2">
    <source>
        <dbReference type="ARBA" id="ARBA00022741"/>
    </source>
</evidence>
<evidence type="ECO:0000256" key="7">
    <source>
        <dbReference type="SAM" id="MobiDB-lite"/>
    </source>
</evidence>
<name>A0AAD5UYW4_9APHY</name>
<keyword evidence="1 6" id="KW-0479">Metal-binding</keyword>
<dbReference type="GO" id="GO:0007188">
    <property type="term" value="P:adenylate cyclase-modulating G protein-coupled receptor signaling pathway"/>
    <property type="evidence" value="ECO:0007669"/>
    <property type="project" value="TreeGrafter"/>
</dbReference>
<comment type="caution">
    <text evidence="8">The sequence shown here is derived from an EMBL/GenBank/DDBJ whole genome shotgun (WGS) entry which is preliminary data.</text>
</comment>
<dbReference type="PANTHER" id="PTHR10218">
    <property type="entry name" value="GTP-BINDING PROTEIN ALPHA SUBUNIT"/>
    <property type="match status" value="1"/>
</dbReference>
<keyword evidence="6" id="KW-0460">Magnesium</keyword>
<dbReference type="EMBL" id="JANAWD010000539">
    <property type="protein sequence ID" value="KAJ3478081.1"/>
    <property type="molecule type" value="Genomic_DNA"/>
</dbReference>
<dbReference type="InterPro" id="IPR011025">
    <property type="entry name" value="GproteinA_insert"/>
</dbReference>
<dbReference type="Pfam" id="PF00503">
    <property type="entry name" value="G-alpha"/>
    <property type="match status" value="1"/>
</dbReference>
<dbReference type="SMART" id="SM00275">
    <property type="entry name" value="G_alpha"/>
    <property type="match status" value="1"/>
</dbReference>
<dbReference type="PANTHER" id="PTHR10218:SF302">
    <property type="entry name" value="GUANINE NUCLEOTIDE-BINDING PROTEIN ALPHA-5 SUBUNIT"/>
    <property type="match status" value="1"/>
</dbReference>
<proteinExistence type="predicted"/>
<dbReference type="GO" id="GO:0031683">
    <property type="term" value="F:G-protein beta/gamma-subunit complex binding"/>
    <property type="evidence" value="ECO:0007669"/>
    <property type="project" value="InterPro"/>
</dbReference>
<evidence type="ECO:0000313" key="9">
    <source>
        <dbReference type="Proteomes" id="UP001212997"/>
    </source>
</evidence>
<gene>
    <name evidence="8" type="ORF">NLI96_g10007</name>
</gene>
<dbReference type="AlphaFoldDB" id="A0AAD5UYW4"/>
<feature type="compositionally biased region" description="Basic and acidic residues" evidence="7">
    <location>
        <begin position="41"/>
        <end position="57"/>
    </location>
</feature>
<dbReference type="SUPFAM" id="SSF52540">
    <property type="entry name" value="P-loop containing nucleoside triphosphate hydrolases"/>
    <property type="match status" value="1"/>
</dbReference>
<dbReference type="SUPFAM" id="SSF47895">
    <property type="entry name" value="Transducin (alpha subunit), insertion domain"/>
    <property type="match status" value="1"/>
</dbReference>
<protein>
    <submittedName>
        <fullName evidence="8">Uncharacterized protein</fullName>
    </submittedName>
</protein>
<dbReference type="Proteomes" id="UP001212997">
    <property type="component" value="Unassembled WGS sequence"/>
</dbReference>
<feature type="region of interest" description="Disordered" evidence="7">
    <location>
        <begin position="1"/>
        <end position="57"/>
    </location>
</feature>
<keyword evidence="4" id="KW-0807">Transducer</keyword>
<evidence type="ECO:0000256" key="3">
    <source>
        <dbReference type="ARBA" id="ARBA00023134"/>
    </source>
</evidence>
<dbReference type="GO" id="GO:0005525">
    <property type="term" value="F:GTP binding"/>
    <property type="evidence" value="ECO:0007669"/>
    <property type="project" value="UniProtKB-KW"/>
</dbReference>
<organism evidence="8 9">
    <name type="scientific">Meripilus lineatus</name>
    <dbReference type="NCBI Taxonomy" id="2056292"/>
    <lineage>
        <taxon>Eukaryota</taxon>
        <taxon>Fungi</taxon>
        <taxon>Dikarya</taxon>
        <taxon>Basidiomycota</taxon>
        <taxon>Agaricomycotina</taxon>
        <taxon>Agaricomycetes</taxon>
        <taxon>Polyporales</taxon>
        <taxon>Meripilaceae</taxon>
        <taxon>Meripilus</taxon>
    </lineage>
</organism>
<evidence type="ECO:0000256" key="4">
    <source>
        <dbReference type="ARBA" id="ARBA00023224"/>
    </source>
</evidence>
<dbReference type="GO" id="GO:0005834">
    <property type="term" value="C:heterotrimeric G-protein complex"/>
    <property type="evidence" value="ECO:0007669"/>
    <property type="project" value="TreeGrafter"/>
</dbReference>
<dbReference type="InterPro" id="IPR001019">
    <property type="entry name" value="Gprotein_alpha_su"/>
</dbReference>
<dbReference type="GO" id="GO:0003924">
    <property type="term" value="F:GTPase activity"/>
    <property type="evidence" value="ECO:0007669"/>
    <property type="project" value="InterPro"/>
</dbReference>
<keyword evidence="3 5" id="KW-0342">GTP-binding</keyword>
<keyword evidence="2 5" id="KW-0547">Nucleotide-binding</keyword>
<evidence type="ECO:0000256" key="1">
    <source>
        <dbReference type="ARBA" id="ARBA00022723"/>
    </source>
</evidence>
<dbReference type="Gene3D" id="3.40.50.300">
    <property type="entry name" value="P-loop containing nucleotide triphosphate hydrolases"/>
    <property type="match status" value="2"/>
</dbReference>
<feature type="binding site" evidence="5">
    <location>
        <begin position="85"/>
        <end position="90"/>
    </location>
    <ligand>
        <name>GTP</name>
        <dbReference type="ChEBI" id="CHEBI:37565"/>
    </ligand>
</feature>
<dbReference type="GO" id="GO:0046872">
    <property type="term" value="F:metal ion binding"/>
    <property type="evidence" value="ECO:0007669"/>
    <property type="project" value="UniProtKB-KW"/>
</dbReference>
<dbReference type="GO" id="GO:0005737">
    <property type="term" value="C:cytoplasm"/>
    <property type="evidence" value="ECO:0007669"/>
    <property type="project" value="TreeGrafter"/>
</dbReference>
<dbReference type="InterPro" id="IPR027417">
    <property type="entry name" value="P-loop_NTPase"/>
</dbReference>
<feature type="binding site" evidence="6">
    <location>
        <position position="89"/>
    </location>
    <ligand>
        <name>Mg(2+)</name>
        <dbReference type="ChEBI" id="CHEBI:18420"/>
    </ligand>
</feature>
<feature type="region of interest" description="Disordered" evidence="7">
    <location>
        <begin position="198"/>
        <end position="272"/>
    </location>
</feature>
<sequence length="462" mass="51612">MHHHHLNHHSTAQLGPPGRRRSISDPLAAALLPPPDETPEERERRVKAEDEAKKRSDNIDKMLREGERQSRRKKSVKVLLLGQSESGKSTTLKQFQLLHTPAKFQAERIAWRFVIYLNLLRSIRRVLEAISPEADALANGYDEEDYETTETASIVISAHPSSSSSHLGTQVPNYDSYRRRLAPLADLEAHLMRLLADPDDNDEREATRLPSQHGWENGGHQGSFNALHMPSSSSGGGGWHNSSRSVPRINIPAGSRSSPSSPVSPTTIPNELTIPNTKNWKKFFALGNIQSPKSIHSGELHGWWENPEDPVHALNRCAPVIAELWRDKKVRQKLREKKLRLEESSGLYLPRRDRANNSQDVLPDGWYVASYGSGAGDVLVLGLAEYGCPDFADDVLRARLKTTGVVEHTFSMSKQADFKGVDWKIYDVGGARPQRHAWAPYFDDGTVVSPGSAFPIICCFRN</sequence>
<dbReference type="PRINTS" id="PR00318">
    <property type="entry name" value="GPROTEINA"/>
</dbReference>
<dbReference type="PROSITE" id="PS51882">
    <property type="entry name" value="G_ALPHA"/>
    <property type="match status" value="1"/>
</dbReference>
<dbReference type="GO" id="GO:0001664">
    <property type="term" value="F:G protein-coupled receptor binding"/>
    <property type="evidence" value="ECO:0007669"/>
    <property type="project" value="TreeGrafter"/>
</dbReference>
<reference evidence="8" key="1">
    <citation type="submission" date="2022-07" db="EMBL/GenBank/DDBJ databases">
        <title>Genome Sequence of Physisporinus lineatus.</title>
        <authorList>
            <person name="Buettner E."/>
        </authorList>
    </citation>
    <scope>NUCLEOTIDE SEQUENCE</scope>
    <source>
        <strain evidence="8">VT162</strain>
    </source>
</reference>
<evidence type="ECO:0000256" key="5">
    <source>
        <dbReference type="PIRSR" id="PIRSR601019-1"/>
    </source>
</evidence>
<feature type="compositionally biased region" description="Low complexity" evidence="7">
    <location>
        <begin position="255"/>
        <end position="265"/>
    </location>
</feature>
<accession>A0AAD5UYW4</accession>